<dbReference type="Proteomes" id="UP000266673">
    <property type="component" value="Unassembled WGS sequence"/>
</dbReference>
<evidence type="ECO:0000313" key="1">
    <source>
        <dbReference type="EMBL" id="RIB17243.1"/>
    </source>
</evidence>
<keyword evidence="2" id="KW-1185">Reference proteome</keyword>
<reference evidence="1 2" key="1">
    <citation type="submission" date="2018-06" db="EMBL/GenBank/DDBJ databases">
        <title>Comparative genomics reveals the genomic features of Rhizophagus irregularis, R. cerebriforme, R. diaphanum and Gigaspora rosea, and their symbiotic lifestyle signature.</title>
        <authorList>
            <person name="Morin E."/>
            <person name="San Clemente H."/>
            <person name="Chen E.C.H."/>
            <person name="De La Providencia I."/>
            <person name="Hainaut M."/>
            <person name="Kuo A."/>
            <person name="Kohler A."/>
            <person name="Murat C."/>
            <person name="Tang N."/>
            <person name="Roy S."/>
            <person name="Loubradou J."/>
            <person name="Henrissat B."/>
            <person name="Grigoriev I.V."/>
            <person name="Corradi N."/>
            <person name="Roux C."/>
            <person name="Martin F.M."/>
        </authorList>
    </citation>
    <scope>NUCLEOTIDE SEQUENCE [LARGE SCALE GENOMIC DNA]</scope>
    <source>
        <strain evidence="1 2">DAOM 194757</strain>
    </source>
</reference>
<gene>
    <name evidence="1" type="ORF">C2G38_2187875</name>
</gene>
<accession>A0A397VB78</accession>
<sequence>MTDTNPDLISYTAKKFLSLEVLSVKTQKPEITFLADFTNIKLIKNHTWYSSKEGNTYYIYSKIKNKTTKFHQLIFQNWRFTDNINRFELDNCYNVIDFDKTYNHWRFKWYKNRKQKKTKYFKLKQQAINFKKEYNKLIGNLNGKEVKY</sequence>
<proteinExistence type="predicted"/>
<comment type="caution">
    <text evidence="1">The sequence shown here is derived from an EMBL/GenBank/DDBJ whole genome shotgun (WGS) entry which is preliminary data.</text>
</comment>
<protein>
    <submittedName>
        <fullName evidence="1">Uncharacterized protein</fullName>
    </submittedName>
</protein>
<name>A0A397VB78_9GLOM</name>
<organism evidence="1 2">
    <name type="scientific">Gigaspora rosea</name>
    <dbReference type="NCBI Taxonomy" id="44941"/>
    <lineage>
        <taxon>Eukaryota</taxon>
        <taxon>Fungi</taxon>
        <taxon>Fungi incertae sedis</taxon>
        <taxon>Mucoromycota</taxon>
        <taxon>Glomeromycotina</taxon>
        <taxon>Glomeromycetes</taxon>
        <taxon>Diversisporales</taxon>
        <taxon>Gigasporaceae</taxon>
        <taxon>Gigaspora</taxon>
    </lineage>
</organism>
<evidence type="ECO:0000313" key="2">
    <source>
        <dbReference type="Proteomes" id="UP000266673"/>
    </source>
</evidence>
<dbReference type="AlphaFoldDB" id="A0A397VB78"/>
<dbReference type="EMBL" id="QKWP01000621">
    <property type="protein sequence ID" value="RIB17243.1"/>
    <property type="molecule type" value="Genomic_DNA"/>
</dbReference>